<evidence type="ECO:0000313" key="2">
    <source>
        <dbReference type="Proteomes" id="UP000196803"/>
    </source>
</evidence>
<organism evidence="1 2">
    <name type="scientific">Caldicellulosiruptor bescii</name>
    <name type="common">Anaerocellum thermophilum</name>
    <dbReference type="NCBI Taxonomy" id="31899"/>
    <lineage>
        <taxon>Bacteria</taxon>
        <taxon>Bacillati</taxon>
        <taxon>Bacillota</taxon>
        <taxon>Bacillota incertae sedis</taxon>
        <taxon>Caldicellulosiruptorales</taxon>
        <taxon>Caldicellulosiruptoraceae</taxon>
        <taxon>Caldicellulosiruptor</taxon>
    </lineage>
</organism>
<dbReference type="EMBL" id="FXXC01000001">
    <property type="protein sequence ID" value="SMR91275.1"/>
    <property type="molecule type" value="Genomic_DNA"/>
</dbReference>
<dbReference type="Proteomes" id="UP000196803">
    <property type="component" value="Unassembled WGS sequence"/>
</dbReference>
<dbReference type="GeneID" id="31774043"/>
<sequence length="552" mass="64774">MEKVIKDFGELDINLFEPFYRPDDKIFEGAIIGTNKINYVSNRLFMWMFSREDVEEFELIFGLLRQPKYGYVRSEFKRKLIFQCNKLLREGICPIEPMLYASKTVNRIISNDVEDHEDISDVICEVAKYDRNVAVKTLEHIISRWSWYPQIKIALLAIGKISDSELIQMAYSRFSDIKHLNYIKFELLKMLVYSKNTNFINQMIFLLTTLERDNTTDRAIANFFKEKFDVYMGKEGVIELKNYFEINYNFLKNFAKSIIQAVIKDYIAEESAESQNNHAENIKNGSEKNFTYFKQLCIAYSKQKKNEDFKKEILNYLFDSNYSAFSSMVYCLRYTKDKDLAPYLEDAVLKRKDAKLGDYKNAILTLGFLGADSLNFVKELAQKEKDLKYAEYAFFIVQGSETYCTLMADELLLCKDLSALSSIHRVLKEVITVSPKLREIIKEKLKNILLTDNKNIRRIALLNIQPYWKNIVDKDILKFLYEQMGYPDKPVKLTSEEQAIVLQITKDVLNNFSKSDIYKYLDYIRKRSDFDTNIKQAATRILLNDFEPAPPQ</sequence>
<comment type="caution">
    <text evidence="1">The sequence shown here is derived from an EMBL/GenBank/DDBJ whole genome shotgun (WGS) entry which is preliminary data.</text>
</comment>
<reference evidence="1 2" key="1">
    <citation type="submission" date="2017-05" db="EMBL/GenBank/DDBJ databases">
        <authorList>
            <person name="Varghese N."/>
            <person name="Submissions S."/>
        </authorList>
    </citation>
    <scope>NUCLEOTIDE SEQUENCE [LARGE SCALE GENOMIC DNA]</scope>
    <source>
        <strain evidence="1 2">MACB1020</strain>
    </source>
</reference>
<dbReference type="RefSeq" id="WP_015908988.1">
    <property type="nucleotide sequence ID" value="NZ_FUZJ01000001.1"/>
</dbReference>
<evidence type="ECO:0000313" key="1">
    <source>
        <dbReference type="EMBL" id="SMR91275.1"/>
    </source>
</evidence>
<gene>
    <name evidence="1" type="ORF">SAMN05216240_0347</name>
</gene>
<evidence type="ECO:0008006" key="3">
    <source>
        <dbReference type="Google" id="ProtNLM"/>
    </source>
</evidence>
<proteinExistence type="predicted"/>
<keyword evidence="2" id="KW-1185">Reference proteome</keyword>
<name>A0ABY1S5D3_CALBS</name>
<protein>
    <recommendedName>
        <fullName evidence="3">HEAT repeat domain-containing protein</fullName>
    </recommendedName>
</protein>
<accession>A0ABY1S5D3</accession>